<dbReference type="AlphaFoldDB" id="A0A229RDT3"/>
<protein>
    <recommendedName>
        <fullName evidence="3">SMI1/KNR4 family protein</fullName>
    </recommendedName>
</protein>
<dbReference type="InterPro" id="IPR037883">
    <property type="entry name" value="Knr4/Smi1-like_sf"/>
</dbReference>
<reference evidence="1 2" key="1">
    <citation type="submission" date="2017-07" db="EMBL/GenBank/DDBJ databases">
        <title>Amycolatopsis alba DSM 44262 Genome sequencing and assembly.</title>
        <authorList>
            <person name="Kaur N."/>
            <person name="Mayilraj S."/>
        </authorList>
    </citation>
    <scope>NUCLEOTIDE SEQUENCE [LARGE SCALE GENOMIC DNA]</scope>
    <source>
        <strain evidence="1 2">DSM 44262</strain>
    </source>
</reference>
<evidence type="ECO:0000313" key="2">
    <source>
        <dbReference type="Proteomes" id="UP000215563"/>
    </source>
</evidence>
<dbReference type="OrthoDB" id="5572373at2"/>
<proteinExistence type="predicted"/>
<dbReference type="Gene3D" id="3.40.1580.10">
    <property type="entry name" value="SMI1/KNR4-like"/>
    <property type="match status" value="1"/>
</dbReference>
<dbReference type="RefSeq" id="WP_020634928.1">
    <property type="nucleotide sequence ID" value="NZ_KB913032.1"/>
</dbReference>
<dbReference type="Proteomes" id="UP000215563">
    <property type="component" value="Unassembled WGS sequence"/>
</dbReference>
<comment type="caution">
    <text evidence="1">The sequence shown here is derived from an EMBL/GenBank/DDBJ whole genome shotgun (WGS) entry which is preliminary data.</text>
</comment>
<dbReference type="SUPFAM" id="SSF160631">
    <property type="entry name" value="SMI1/KNR4-like"/>
    <property type="match status" value="1"/>
</dbReference>
<accession>A0A229RDT3</accession>
<evidence type="ECO:0008006" key="3">
    <source>
        <dbReference type="Google" id="ProtNLM"/>
    </source>
</evidence>
<name>A0A229RDT3_AMYAL</name>
<organism evidence="1 2">
    <name type="scientific">Amycolatopsis alba DSM 44262</name>
    <dbReference type="NCBI Taxonomy" id="1125972"/>
    <lineage>
        <taxon>Bacteria</taxon>
        <taxon>Bacillati</taxon>
        <taxon>Actinomycetota</taxon>
        <taxon>Actinomycetes</taxon>
        <taxon>Pseudonocardiales</taxon>
        <taxon>Pseudonocardiaceae</taxon>
        <taxon>Amycolatopsis</taxon>
    </lineage>
</organism>
<dbReference type="EMBL" id="NMQU01000112">
    <property type="protein sequence ID" value="OXM44788.1"/>
    <property type="molecule type" value="Genomic_DNA"/>
</dbReference>
<evidence type="ECO:0000313" key="1">
    <source>
        <dbReference type="EMBL" id="OXM44788.1"/>
    </source>
</evidence>
<gene>
    <name evidence="1" type="ORF">CFP75_33230</name>
</gene>
<dbReference type="Pfam" id="PF14568">
    <property type="entry name" value="SUKH_6"/>
    <property type="match status" value="1"/>
</dbReference>
<sequence>MTHAETPSRVDDIARLLGWQAQFTPERPWAVVEQDLGVTLPSDYKELLTRFPGGLFRQIVVSSPVANDQAWAEYKYALDELLQILGDEDLEYLDNVDYTLYPAPGGLLPWGTDGQGGTFCWITGSSDPDQWRIAYHDQSADQWREHAGPTTELLYEILTNTGQENLLRWDFTDLPVEYIPYSYR</sequence>
<keyword evidence="2" id="KW-1185">Reference proteome</keyword>